<evidence type="ECO:0000313" key="2">
    <source>
        <dbReference type="EMBL" id="TQD80390.1"/>
    </source>
</evidence>
<reference evidence="2 3" key="1">
    <citation type="journal article" date="2019" name="G3 (Bethesda)">
        <title>Sequencing of a Wild Apple (Malus baccata) Genome Unravels the Differences Between Cultivated and Wild Apple Species Regarding Disease Resistance and Cold Tolerance.</title>
        <authorList>
            <person name="Chen X."/>
        </authorList>
    </citation>
    <scope>NUCLEOTIDE SEQUENCE [LARGE SCALE GENOMIC DNA]</scope>
    <source>
        <strain evidence="3">cv. Shandingzi</strain>
        <tissue evidence="2">Leaves</tissue>
    </source>
</reference>
<evidence type="ECO:0000256" key="1">
    <source>
        <dbReference type="SAM" id="MobiDB-lite"/>
    </source>
</evidence>
<name>A0A540L1Q9_MALBA</name>
<feature type="region of interest" description="Disordered" evidence="1">
    <location>
        <begin position="1"/>
        <end position="47"/>
    </location>
</feature>
<organism evidence="2 3">
    <name type="scientific">Malus baccata</name>
    <name type="common">Siberian crab apple</name>
    <name type="synonym">Pyrus baccata</name>
    <dbReference type="NCBI Taxonomy" id="106549"/>
    <lineage>
        <taxon>Eukaryota</taxon>
        <taxon>Viridiplantae</taxon>
        <taxon>Streptophyta</taxon>
        <taxon>Embryophyta</taxon>
        <taxon>Tracheophyta</taxon>
        <taxon>Spermatophyta</taxon>
        <taxon>Magnoliopsida</taxon>
        <taxon>eudicotyledons</taxon>
        <taxon>Gunneridae</taxon>
        <taxon>Pentapetalae</taxon>
        <taxon>rosids</taxon>
        <taxon>fabids</taxon>
        <taxon>Rosales</taxon>
        <taxon>Rosaceae</taxon>
        <taxon>Amygdaloideae</taxon>
        <taxon>Maleae</taxon>
        <taxon>Malus</taxon>
    </lineage>
</organism>
<accession>A0A540L1Q9</accession>
<dbReference type="EMBL" id="VIEB01000810">
    <property type="protein sequence ID" value="TQD80390.1"/>
    <property type="molecule type" value="Genomic_DNA"/>
</dbReference>
<feature type="region of interest" description="Disordered" evidence="1">
    <location>
        <begin position="60"/>
        <end position="80"/>
    </location>
</feature>
<protein>
    <submittedName>
        <fullName evidence="2">Uncharacterized protein</fullName>
    </submittedName>
</protein>
<feature type="compositionally biased region" description="Polar residues" evidence="1">
    <location>
        <begin position="29"/>
        <end position="47"/>
    </location>
</feature>
<dbReference type="AlphaFoldDB" id="A0A540L1Q9"/>
<dbReference type="Proteomes" id="UP000315295">
    <property type="component" value="Unassembled WGS sequence"/>
</dbReference>
<gene>
    <name evidence="2" type="ORF">C1H46_034079</name>
</gene>
<sequence length="80" mass="8445">MAHQCRSSPPLSNPKLKPTPIEPPLLRPQNPSTAASRPLSQNPQTLEQSLKLSLKQANSKFRIGGEADTGTVGDGNDGGD</sequence>
<feature type="compositionally biased region" description="Low complexity" evidence="1">
    <location>
        <begin position="7"/>
        <end position="19"/>
    </location>
</feature>
<comment type="caution">
    <text evidence="2">The sequence shown here is derived from an EMBL/GenBank/DDBJ whole genome shotgun (WGS) entry which is preliminary data.</text>
</comment>
<evidence type="ECO:0000313" key="3">
    <source>
        <dbReference type="Proteomes" id="UP000315295"/>
    </source>
</evidence>
<proteinExistence type="predicted"/>
<keyword evidence="3" id="KW-1185">Reference proteome</keyword>